<sequence>MSNLSDRARAREEISPLDTNKSLFLLDCVMGRGGSPVLVAPPTIPSNTRRDVCVFASRINYSEKKEKREDDDDEQEDWRTDEMKTRVLEMDWDKEEEKTGRTCVSTYVSQLVQYFWEQRINL</sequence>
<name>A0AAE9EMB4_CAEBR</name>
<dbReference type="Proteomes" id="UP000829354">
    <property type="component" value="Chromosome III"/>
</dbReference>
<accession>A0AAE9EMB4</accession>
<keyword evidence="2" id="KW-1185">Reference proteome</keyword>
<evidence type="ECO:0000313" key="2">
    <source>
        <dbReference type="Proteomes" id="UP000829354"/>
    </source>
</evidence>
<dbReference type="AlphaFoldDB" id="A0AAE9EMB4"/>
<organism evidence="1 2">
    <name type="scientific">Caenorhabditis briggsae</name>
    <dbReference type="NCBI Taxonomy" id="6238"/>
    <lineage>
        <taxon>Eukaryota</taxon>
        <taxon>Metazoa</taxon>
        <taxon>Ecdysozoa</taxon>
        <taxon>Nematoda</taxon>
        <taxon>Chromadorea</taxon>
        <taxon>Rhabditida</taxon>
        <taxon>Rhabditina</taxon>
        <taxon>Rhabditomorpha</taxon>
        <taxon>Rhabditoidea</taxon>
        <taxon>Rhabditidae</taxon>
        <taxon>Peloderinae</taxon>
        <taxon>Caenorhabditis</taxon>
    </lineage>
</organism>
<dbReference type="EMBL" id="CP092622">
    <property type="protein sequence ID" value="UMM23807.1"/>
    <property type="molecule type" value="Genomic_DNA"/>
</dbReference>
<evidence type="ECO:0000313" key="1">
    <source>
        <dbReference type="EMBL" id="UMM23807.1"/>
    </source>
</evidence>
<gene>
    <name evidence="1" type="ORF">L5515_004338</name>
</gene>
<proteinExistence type="predicted"/>
<protein>
    <submittedName>
        <fullName evidence="1">Uncharacterized protein</fullName>
    </submittedName>
</protein>
<reference evidence="1 2" key="1">
    <citation type="submission" date="2022-04" db="EMBL/GenBank/DDBJ databases">
        <title>Chromosome-level reference genomes for two strains of Caenorhabditis briggsae: an improved platform for comparative genomics.</title>
        <authorList>
            <person name="Stevens L."/>
            <person name="Andersen E."/>
        </authorList>
    </citation>
    <scope>NUCLEOTIDE SEQUENCE [LARGE SCALE GENOMIC DNA]</scope>
    <source>
        <strain evidence="1">VX34</strain>
        <tissue evidence="1">Whole-organism</tissue>
    </source>
</reference>